<accession>A0ABW5E4Q5</accession>
<evidence type="ECO:0000313" key="2">
    <source>
        <dbReference type="Proteomes" id="UP001597297"/>
    </source>
</evidence>
<dbReference type="RefSeq" id="WP_377093719.1">
    <property type="nucleotide sequence ID" value="NZ_JBHSJM010000001.1"/>
</dbReference>
<dbReference type="Pfam" id="PF10052">
    <property type="entry name" value="DUF2288"/>
    <property type="match status" value="1"/>
</dbReference>
<dbReference type="EMBL" id="JBHUJC010000043">
    <property type="protein sequence ID" value="MFD2277606.1"/>
    <property type="molecule type" value="Genomic_DNA"/>
</dbReference>
<gene>
    <name evidence="1" type="ORF">ACFSQZ_14140</name>
</gene>
<comment type="caution">
    <text evidence="1">The sequence shown here is derived from an EMBL/GenBank/DDBJ whole genome shotgun (WGS) entry which is preliminary data.</text>
</comment>
<dbReference type="InterPro" id="IPR018741">
    <property type="entry name" value="DUF2288"/>
</dbReference>
<proteinExistence type="predicted"/>
<reference evidence="2" key="1">
    <citation type="journal article" date="2019" name="Int. J. Syst. Evol. Microbiol.">
        <title>The Global Catalogue of Microorganisms (GCM) 10K type strain sequencing project: providing services to taxonomists for standard genome sequencing and annotation.</title>
        <authorList>
            <consortium name="The Broad Institute Genomics Platform"/>
            <consortium name="The Broad Institute Genome Sequencing Center for Infectious Disease"/>
            <person name="Wu L."/>
            <person name="Ma J."/>
        </authorList>
    </citation>
    <scope>NUCLEOTIDE SEQUENCE [LARGE SCALE GENOMIC DNA]</scope>
    <source>
        <strain evidence="2">JCM 16545</strain>
    </source>
</reference>
<protein>
    <submittedName>
        <fullName evidence="1">DUF2288 family protein</fullName>
    </submittedName>
</protein>
<keyword evidence="2" id="KW-1185">Reference proteome</keyword>
<dbReference type="Proteomes" id="UP001597297">
    <property type="component" value="Unassembled WGS sequence"/>
</dbReference>
<name>A0ABW5E4Q5_9BACT</name>
<organism evidence="1 2">
    <name type="scientific">Rubritalea spongiae</name>
    <dbReference type="NCBI Taxonomy" id="430797"/>
    <lineage>
        <taxon>Bacteria</taxon>
        <taxon>Pseudomonadati</taxon>
        <taxon>Verrucomicrobiota</taxon>
        <taxon>Verrucomicrobiia</taxon>
        <taxon>Verrucomicrobiales</taxon>
        <taxon>Rubritaleaceae</taxon>
        <taxon>Rubritalea</taxon>
    </lineage>
</organism>
<evidence type="ECO:0000313" key="1">
    <source>
        <dbReference type="EMBL" id="MFD2277606.1"/>
    </source>
</evidence>
<sequence>MSEKNTGPMEYGMLGDDAMSQEEKVAKYTGDVDWSYLRPHYKSGAMIYVDPTLELAEVAKAFTDDDKEKVNAWMKKADLVKPSSLHADWWEYDKTRFTAVVVNPFVLAQPLAQSDS</sequence>